<dbReference type="InterPro" id="IPR000504">
    <property type="entry name" value="RRM_dom"/>
</dbReference>
<dbReference type="PROSITE" id="PS50174">
    <property type="entry name" value="G_PATCH"/>
    <property type="match status" value="1"/>
</dbReference>
<organism evidence="12 13">
    <name type="scientific">Crotalus adamanteus</name>
    <name type="common">Eastern diamondback rattlesnake</name>
    <dbReference type="NCBI Taxonomy" id="8729"/>
    <lineage>
        <taxon>Eukaryota</taxon>
        <taxon>Metazoa</taxon>
        <taxon>Chordata</taxon>
        <taxon>Craniata</taxon>
        <taxon>Vertebrata</taxon>
        <taxon>Euteleostomi</taxon>
        <taxon>Lepidosauria</taxon>
        <taxon>Squamata</taxon>
        <taxon>Bifurcata</taxon>
        <taxon>Unidentata</taxon>
        <taxon>Episquamata</taxon>
        <taxon>Toxicofera</taxon>
        <taxon>Serpentes</taxon>
        <taxon>Colubroidea</taxon>
        <taxon>Viperidae</taxon>
        <taxon>Crotalinae</taxon>
        <taxon>Crotalus</taxon>
    </lineage>
</organism>
<dbReference type="SUPFAM" id="SSF54928">
    <property type="entry name" value="RNA-binding domain, RBD"/>
    <property type="match status" value="1"/>
</dbReference>
<evidence type="ECO:0000259" key="11">
    <source>
        <dbReference type="PROSITE" id="PS50174"/>
    </source>
</evidence>
<dbReference type="FunFam" id="3.30.70.330:FF:000079">
    <property type="entry name" value="Putative splicing factor 45"/>
    <property type="match status" value="1"/>
</dbReference>
<keyword evidence="2" id="KW-0507">mRNA processing</keyword>
<keyword evidence="13" id="KW-1185">Reference proteome</keyword>
<name>A0AAW1BEG3_CROAD</name>
<feature type="domain" description="G-patch" evidence="11">
    <location>
        <begin position="235"/>
        <end position="275"/>
    </location>
</feature>
<evidence type="ECO:0000256" key="10">
    <source>
        <dbReference type="SAM" id="MobiDB-lite"/>
    </source>
</evidence>
<dbReference type="Pfam" id="PF01585">
    <property type="entry name" value="G-patch"/>
    <property type="match status" value="1"/>
</dbReference>
<dbReference type="EMBL" id="JAOTOJ010000006">
    <property type="protein sequence ID" value="KAK9400207.1"/>
    <property type="molecule type" value="Genomic_DNA"/>
</dbReference>
<evidence type="ECO:0000256" key="9">
    <source>
        <dbReference type="ARBA" id="ARBA00079492"/>
    </source>
</evidence>
<dbReference type="Gene3D" id="3.30.70.330">
    <property type="match status" value="1"/>
</dbReference>
<feature type="region of interest" description="Disordered" evidence="10">
    <location>
        <begin position="529"/>
        <end position="556"/>
    </location>
</feature>
<dbReference type="AlphaFoldDB" id="A0AAW1BEG3"/>
<dbReference type="SMART" id="SM00361">
    <property type="entry name" value="RRM_1"/>
    <property type="match status" value="1"/>
</dbReference>
<dbReference type="Pfam" id="PF00076">
    <property type="entry name" value="RRM_1"/>
    <property type="match status" value="1"/>
</dbReference>
<dbReference type="InterPro" id="IPR035979">
    <property type="entry name" value="RBD_domain_sf"/>
</dbReference>
<evidence type="ECO:0000256" key="6">
    <source>
        <dbReference type="ARBA" id="ARBA00065586"/>
    </source>
</evidence>
<comment type="caution">
    <text evidence="12">The sequence shown here is derived from an EMBL/GenBank/DDBJ whole genome shotgun (WGS) entry which is preliminary data.</text>
</comment>
<evidence type="ECO:0000256" key="5">
    <source>
        <dbReference type="ARBA" id="ARBA00023242"/>
    </source>
</evidence>
<evidence type="ECO:0000313" key="12">
    <source>
        <dbReference type="EMBL" id="KAK9400207.1"/>
    </source>
</evidence>
<dbReference type="GO" id="GO:0045292">
    <property type="term" value="P:mRNA cis splicing, via spliceosome"/>
    <property type="evidence" value="ECO:0007669"/>
    <property type="project" value="InterPro"/>
</dbReference>
<reference evidence="12 13" key="1">
    <citation type="journal article" date="2024" name="Proc. Natl. Acad. Sci. U.S.A.">
        <title>The genetic regulatory architecture and epigenomic basis for age-related changes in rattlesnake venom.</title>
        <authorList>
            <person name="Hogan M.P."/>
            <person name="Holding M.L."/>
            <person name="Nystrom G.S."/>
            <person name="Colston T.J."/>
            <person name="Bartlett D.A."/>
            <person name="Mason A.J."/>
            <person name="Ellsworth S.A."/>
            <person name="Rautsaw R.M."/>
            <person name="Lawrence K.C."/>
            <person name="Strickland J.L."/>
            <person name="He B."/>
            <person name="Fraser P."/>
            <person name="Margres M.J."/>
            <person name="Gilbert D.M."/>
            <person name="Gibbs H.L."/>
            <person name="Parkinson C.L."/>
            <person name="Rokyta D.R."/>
        </authorList>
    </citation>
    <scope>NUCLEOTIDE SEQUENCE [LARGE SCALE GENOMIC DNA]</scope>
    <source>
        <strain evidence="12">DRR0105</strain>
    </source>
</reference>
<evidence type="ECO:0000256" key="4">
    <source>
        <dbReference type="ARBA" id="ARBA00023187"/>
    </source>
</evidence>
<protein>
    <recommendedName>
        <fullName evidence="7">Splicing factor 45</fullName>
    </recommendedName>
    <alternativeName>
        <fullName evidence="9">45 kDa-splicing factor</fullName>
    </alternativeName>
    <alternativeName>
        <fullName evidence="8">RNA-binding motif protein 17</fullName>
    </alternativeName>
</protein>
<dbReference type="InterPro" id="IPR003954">
    <property type="entry name" value="RRM_euk-type"/>
</dbReference>
<proteinExistence type="predicted"/>
<dbReference type="PANTHER" id="PTHR13288:SF8">
    <property type="entry name" value="SPLICING FACTOR 45"/>
    <property type="match status" value="1"/>
</dbReference>
<evidence type="ECO:0000256" key="1">
    <source>
        <dbReference type="ARBA" id="ARBA00004123"/>
    </source>
</evidence>
<comment type="subunit">
    <text evidence="6">Binds SXL. Associates with the spliceosome. Interacts with SF3B1, SF1 and U2AF2.</text>
</comment>
<dbReference type="SMART" id="SM00443">
    <property type="entry name" value="G_patch"/>
    <property type="match status" value="1"/>
</dbReference>
<evidence type="ECO:0000256" key="2">
    <source>
        <dbReference type="ARBA" id="ARBA00022664"/>
    </source>
</evidence>
<dbReference type="InterPro" id="IPR040052">
    <property type="entry name" value="RBM17"/>
</dbReference>
<dbReference type="Proteomes" id="UP001474421">
    <property type="component" value="Unassembled WGS sequence"/>
</dbReference>
<dbReference type="GO" id="GO:0071011">
    <property type="term" value="C:precatalytic spliceosome"/>
    <property type="evidence" value="ECO:0007669"/>
    <property type="project" value="TreeGrafter"/>
</dbReference>
<keyword evidence="5" id="KW-0539">Nucleus</keyword>
<sequence>MSLYDDLGVETSDCKTEGWSKNFKLLQSQLQVKKAALTQAKSQRSKQSTVLAPVIDLKRGSASDERQIVDTPPHVAAGLKDPVPSGFSAGDVLIPLADEYDPMFPNDYEKVVKRQREERQRQRELERQKEIEEREKRRKDRHEASGFSRRPDPDSDEDEDYERERRKRSMGGAAIAPPTSLVEKDKEPVSSFPYEEEPRPRGSSSKAAIPPPMYDEPERPRSPTGPSNSFLANMGGTVAHKIMQKYGFREGQGLGKHEQGLSTALSVEKTSKRGGKIIIGDAADKADASKKSDSNPLTEILKCPTKVVLLRNMVGAGEVDEDLEGETKEECEKYGKVGKCVIFEIPGAPDDEAVRIFLEFERVESAIKAVVDLNGRYFGGRVVKACFYNLDKFRVLDLAEQHFCLARRKARRGGKPASSRAGRKGRVAARSRLPSSAAIQKRRRALEGIFTKFVHFLPGGPNPQSGRVAQLGSRRPGSSGAPKAKNWWSRSVWGGLDSTRNALAMPFRKGKTPTRAQVRPGGASVLGFGREADSGGVGGGCSPSKGAKEPRSFERAPPSRIYKKGLDLAQGIHFPSLLGAALDLELRDGQRRS</sequence>
<evidence type="ECO:0000256" key="8">
    <source>
        <dbReference type="ARBA" id="ARBA00075691"/>
    </source>
</evidence>
<evidence type="ECO:0000256" key="7">
    <source>
        <dbReference type="ARBA" id="ARBA00074919"/>
    </source>
</evidence>
<feature type="region of interest" description="Disordered" evidence="10">
    <location>
        <begin position="413"/>
        <end position="436"/>
    </location>
</feature>
<keyword evidence="3" id="KW-0694">RNA-binding</keyword>
<dbReference type="InterPro" id="IPR012677">
    <property type="entry name" value="Nucleotide-bd_a/b_plait_sf"/>
</dbReference>
<feature type="region of interest" description="Disordered" evidence="10">
    <location>
        <begin position="461"/>
        <end position="486"/>
    </location>
</feature>
<dbReference type="GO" id="GO:0003723">
    <property type="term" value="F:RNA binding"/>
    <property type="evidence" value="ECO:0007669"/>
    <property type="project" value="UniProtKB-KW"/>
</dbReference>
<dbReference type="InterPro" id="IPR000467">
    <property type="entry name" value="G_patch_dom"/>
</dbReference>
<dbReference type="CDD" id="cd12647">
    <property type="entry name" value="RRM_UHM_SPF45"/>
    <property type="match status" value="1"/>
</dbReference>
<dbReference type="GO" id="GO:0000380">
    <property type="term" value="P:alternative mRNA splicing, via spliceosome"/>
    <property type="evidence" value="ECO:0007669"/>
    <property type="project" value="TreeGrafter"/>
</dbReference>
<evidence type="ECO:0000313" key="13">
    <source>
        <dbReference type="Proteomes" id="UP001474421"/>
    </source>
</evidence>
<feature type="compositionally biased region" description="Basic and acidic residues" evidence="10">
    <location>
        <begin position="114"/>
        <end position="153"/>
    </location>
</feature>
<keyword evidence="4" id="KW-0508">mRNA splicing</keyword>
<comment type="subcellular location">
    <subcellularLocation>
        <location evidence="1">Nucleus</location>
    </subcellularLocation>
</comment>
<gene>
    <name evidence="12" type="ORF">NXF25_013226</name>
</gene>
<dbReference type="PANTHER" id="PTHR13288">
    <property type="entry name" value="SPLICING FACTOR 45 SPF45"/>
    <property type="match status" value="1"/>
</dbReference>
<feature type="region of interest" description="Disordered" evidence="10">
    <location>
        <begin position="114"/>
        <end position="233"/>
    </location>
</feature>
<dbReference type="InterPro" id="IPR034653">
    <property type="entry name" value="SPF45_RRM"/>
</dbReference>
<accession>A0AAW1BEG3</accession>
<evidence type="ECO:0000256" key="3">
    <source>
        <dbReference type="ARBA" id="ARBA00022884"/>
    </source>
</evidence>